<gene>
    <name evidence="2" type="ORF">RFH988_LOCUS17997</name>
    <name evidence="3" type="ORF">SEV965_LOCUS14894</name>
    <name evidence="4" type="ORF">ZHD862_LOCUS19707</name>
</gene>
<comment type="caution">
    <text evidence="4">The sequence shown here is derived from an EMBL/GenBank/DDBJ whole genome shotgun (WGS) entry which is preliminary data.</text>
</comment>
<dbReference type="Proteomes" id="UP000663864">
    <property type="component" value="Unassembled WGS sequence"/>
</dbReference>
<name>A0A814S2D7_9BILA</name>
<feature type="region of interest" description="Disordered" evidence="1">
    <location>
        <begin position="99"/>
        <end position="120"/>
    </location>
</feature>
<dbReference type="EMBL" id="CAJNOO010000992">
    <property type="protein sequence ID" value="CAF1075433.1"/>
    <property type="molecule type" value="Genomic_DNA"/>
</dbReference>
<dbReference type="InterPro" id="IPR039341">
    <property type="entry name" value="CFAP99"/>
</dbReference>
<proteinExistence type="predicted"/>
<dbReference type="Proteomes" id="UP000663882">
    <property type="component" value="Unassembled WGS sequence"/>
</dbReference>
<reference evidence="4" key="1">
    <citation type="submission" date="2021-02" db="EMBL/GenBank/DDBJ databases">
        <authorList>
            <person name="Nowell W R."/>
        </authorList>
    </citation>
    <scope>NUCLEOTIDE SEQUENCE</scope>
</reference>
<dbReference type="PANTHER" id="PTHR34649">
    <property type="entry name" value="CILIA- AND FLAGELLA-ASSOCIATED PROTEIN 99"/>
    <property type="match status" value="1"/>
</dbReference>
<dbReference type="PANTHER" id="PTHR34649:SF1">
    <property type="entry name" value="CILIA- AND FLAGELLA-ASSOCIATED PROTEIN 99"/>
    <property type="match status" value="1"/>
</dbReference>
<feature type="compositionally biased region" description="Polar residues" evidence="1">
    <location>
        <begin position="106"/>
        <end position="115"/>
    </location>
</feature>
<feature type="non-terminal residue" evidence="4">
    <location>
        <position position="1"/>
    </location>
</feature>
<evidence type="ECO:0000313" key="2">
    <source>
        <dbReference type="EMBL" id="CAF1075433.1"/>
    </source>
</evidence>
<organism evidence="4 5">
    <name type="scientific">Rotaria sordida</name>
    <dbReference type="NCBI Taxonomy" id="392033"/>
    <lineage>
        <taxon>Eukaryota</taxon>
        <taxon>Metazoa</taxon>
        <taxon>Spiralia</taxon>
        <taxon>Gnathifera</taxon>
        <taxon>Rotifera</taxon>
        <taxon>Eurotatoria</taxon>
        <taxon>Bdelloidea</taxon>
        <taxon>Philodinida</taxon>
        <taxon>Philodinidae</taxon>
        <taxon>Rotaria</taxon>
    </lineage>
</organism>
<dbReference type="EMBL" id="CAJNOU010000761">
    <property type="protein sequence ID" value="CAF1081884.1"/>
    <property type="molecule type" value="Genomic_DNA"/>
</dbReference>
<evidence type="ECO:0000313" key="5">
    <source>
        <dbReference type="Proteomes" id="UP000663864"/>
    </source>
</evidence>
<dbReference type="Proteomes" id="UP000663889">
    <property type="component" value="Unassembled WGS sequence"/>
</dbReference>
<evidence type="ECO:0000313" key="4">
    <source>
        <dbReference type="EMBL" id="CAF1142275.1"/>
    </source>
</evidence>
<dbReference type="OrthoDB" id="10262255at2759"/>
<sequence>AEAEMRQRAELIQQIRVLESVPIDRWKPVDLTSIAGHGVHDEMSIAELRERLELIKLEREKERESRRDHIVKDKQVKEQMITNTVQNIVKYRNELTTQTAKKKQRQASAPSTFNKNPDIEQLKQNIELKKTQRLSRQQQMRETLSSLSIASVSSSGRNTAFRSNTEWNRFDQLEKSYNKTQKRIAPSLIA</sequence>
<dbReference type="AlphaFoldDB" id="A0A814S2D7"/>
<evidence type="ECO:0000313" key="3">
    <source>
        <dbReference type="EMBL" id="CAF1081884.1"/>
    </source>
</evidence>
<evidence type="ECO:0000256" key="1">
    <source>
        <dbReference type="SAM" id="MobiDB-lite"/>
    </source>
</evidence>
<dbReference type="EMBL" id="CAJNOT010001084">
    <property type="protein sequence ID" value="CAF1142275.1"/>
    <property type="molecule type" value="Genomic_DNA"/>
</dbReference>
<protein>
    <submittedName>
        <fullName evidence="4">Uncharacterized protein</fullName>
    </submittedName>
</protein>
<accession>A0A814S2D7</accession>